<organism evidence="2 5">
    <name type="scientific">Puccinia graminis f. sp. tritici</name>
    <dbReference type="NCBI Taxonomy" id="56615"/>
    <lineage>
        <taxon>Eukaryota</taxon>
        <taxon>Fungi</taxon>
        <taxon>Dikarya</taxon>
        <taxon>Basidiomycota</taxon>
        <taxon>Pucciniomycotina</taxon>
        <taxon>Pucciniomycetes</taxon>
        <taxon>Pucciniales</taxon>
        <taxon>Pucciniaceae</taxon>
        <taxon>Puccinia</taxon>
    </lineage>
</organism>
<evidence type="ECO:0000313" key="4">
    <source>
        <dbReference type="Proteomes" id="UP000324748"/>
    </source>
</evidence>
<evidence type="ECO:0000313" key="5">
    <source>
        <dbReference type="Proteomes" id="UP000325313"/>
    </source>
</evidence>
<sequence>MRFTISSTGFKLETLLLLSQLLLGISINAAPTKTTDEQSLSTYGMYLPVAPCESPCKLNWGGKKN</sequence>
<evidence type="ECO:0000313" key="2">
    <source>
        <dbReference type="EMBL" id="KAA1073067.1"/>
    </source>
</evidence>
<keyword evidence="1" id="KW-0732">Signal</keyword>
<dbReference type="Proteomes" id="UP000324748">
    <property type="component" value="Unassembled WGS sequence"/>
</dbReference>
<accession>A0A5B0M7C8</accession>
<name>A0A5B0M7C8_PUCGR</name>
<dbReference type="AlphaFoldDB" id="A0A5B0M7C8"/>
<gene>
    <name evidence="3" type="ORF">PGT21_035292</name>
    <name evidence="2" type="ORF">PGTUg99_024740</name>
</gene>
<dbReference type="EMBL" id="VDEP01000475">
    <property type="protein sequence ID" value="KAA1073067.1"/>
    <property type="molecule type" value="Genomic_DNA"/>
</dbReference>
<reference evidence="4 5" key="1">
    <citation type="submission" date="2019-05" db="EMBL/GenBank/DDBJ databases">
        <title>Emergence of the Ug99 lineage of the wheat stem rust pathogen through somatic hybridization.</title>
        <authorList>
            <person name="Li F."/>
            <person name="Upadhyaya N.M."/>
            <person name="Sperschneider J."/>
            <person name="Matny O."/>
            <person name="Nguyen-Phuc H."/>
            <person name="Mago R."/>
            <person name="Raley C."/>
            <person name="Miller M.E."/>
            <person name="Silverstein K.A.T."/>
            <person name="Henningsen E."/>
            <person name="Hirsch C.D."/>
            <person name="Visser B."/>
            <person name="Pretorius Z.A."/>
            <person name="Steffenson B.J."/>
            <person name="Schwessinger B."/>
            <person name="Dodds P.N."/>
            <person name="Figueroa M."/>
        </authorList>
    </citation>
    <scope>NUCLEOTIDE SEQUENCE [LARGE SCALE GENOMIC DNA]</scope>
    <source>
        <strain evidence="3">21-0</strain>
        <strain evidence="2 5">Ug99</strain>
    </source>
</reference>
<protein>
    <submittedName>
        <fullName evidence="2">Uncharacterized protein</fullName>
    </submittedName>
</protein>
<dbReference type="OrthoDB" id="2509569at2759"/>
<feature type="chain" id="PRO_5036137162" evidence="1">
    <location>
        <begin position="25"/>
        <end position="65"/>
    </location>
</feature>
<comment type="caution">
    <text evidence="2">The sequence shown here is derived from an EMBL/GenBank/DDBJ whole genome shotgun (WGS) entry which is preliminary data.</text>
</comment>
<proteinExistence type="predicted"/>
<feature type="signal peptide" evidence="1">
    <location>
        <begin position="1"/>
        <end position="24"/>
    </location>
</feature>
<keyword evidence="4" id="KW-1185">Reference proteome</keyword>
<dbReference type="Proteomes" id="UP000325313">
    <property type="component" value="Unassembled WGS sequence"/>
</dbReference>
<evidence type="ECO:0000256" key="1">
    <source>
        <dbReference type="SAM" id="SignalP"/>
    </source>
</evidence>
<evidence type="ECO:0000313" key="3">
    <source>
        <dbReference type="EMBL" id="KAA1084778.1"/>
    </source>
</evidence>
<dbReference type="EMBL" id="VSWC01000118">
    <property type="protein sequence ID" value="KAA1084778.1"/>
    <property type="molecule type" value="Genomic_DNA"/>
</dbReference>